<reference evidence="2" key="1">
    <citation type="submission" date="2023-07" db="EMBL/GenBank/DDBJ databases">
        <title>Ureibacillus sp. isolated from freshwater well.</title>
        <authorList>
            <person name="Kirdat K."/>
            <person name="Bhatt A."/>
            <person name="Teware R."/>
            <person name="Bhavsar Y."/>
            <person name="Yadav A."/>
        </authorList>
    </citation>
    <scope>NUCLEOTIDE SEQUENCE</scope>
    <source>
        <strain evidence="2">BA0131</strain>
    </source>
</reference>
<feature type="compositionally biased region" description="Polar residues" evidence="1">
    <location>
        <begin position="391"/>
        <end position="403"/>
    </location>
</feature>
<keyword evidence="3" id="KW-1185">Reference proteome</keyword>
<sequence length="421" mass="47302">MGMFDFLKFEKRSADTTETFSSSDQAFTLDGLFNTNAITEEKVLKITTANACVNLISSQIAQMPVYLYREHANDKIEKIVYDERLKLLNHEPNAYLNGYNLKKHMVKDYLLQGATYVVKYEAGNKLLELHPLDAKSVTVNKRVQHGYRTVGAEITLTSAESGVNTTYNNAPTKFKPYELMMAFRDSKDGLNAKGLIDQGKEIFQQALAEMEYTSNLYENGALPLGLLKTSGRLNEPQIEALRASWKNLYAGVKNSAKTVVLQEGMEYEALSMNPNEIQMSETKKNTNSEICKLFNVPQHMVGSSDNAQYINLEQNLSFLKQTISPIIISLESAMDKSLLLESEKAEGYFFRFDTSEILRTTEKERIETLNIAVSSGIYTIDEARAKVDLPPTQNEAEQVLSQKTELDKGDVANGENRTPTN</sequence>
<proteinExistence type="predicted"/>
<accession>A0ABT8GNF4</accession>
<organism evidence="2 3">
    <name type="scientific">Ureibacillus aquaedulcis</name>
    <dbReference type="NCBI Taxonomy" id="3058421"/>
    <lineage>
        <taxon>Bacteria</taxon>
        <taxon>Bacillati</taxon>
        <taxon>Bacillota</taxon>
        <taxon>Bacilli</taxon>
        <taxon>Bacillales</taxon>
        <taxon>Caryophanaceae</taxon>
        <taxon>Ureibacillus</taxon>
    </lineage>
</organism>
<name>A0ABT8GNF4_9BACL</name>
<evidence type="ECO:0000313" key="3">
    <source>
        <dbReference type="Proteomes" id="UP001172743"/>
    </source>
</evidence>
<evidence type="ECO:0000313" key="2">
    <source>
        <dbReference type="EMBL" id="MDN4492889.1"/>
    </source>
</evidence>
<dbReference type="EMBL" id="JAUHTQ010000003">
    <property type="protein sequence ID" value="MDN4492889.1"/>
    <property type="molecule type" value="Genomic_DNA"/>
</dbReference>
<dbReference type="NCBIfam" id="TIGR01537">
    <property type="entry name" value="portal_HK97"/>
    <property type="match status" value="1"/>
</dbReference>
<feature type="region of interest" description="Disordered" evidence="1">
    <location>
        <begin position="389"/>
        <end position="421"/>
    </location>
</feature>
<evidence type="ECO:0000256" key="1">
    <source>
        <dbReference type="SAM" id="MobiDB-lite"/>
    </source>
</evidence>
<gene>
    <name evidence="2" type="ORF">QYB95_05000</name>
</gene>
<dbReference type="Proteomes" id="UP001172743">
    <property type="component" value="Unassembled WGS sequence"/>
</dbReference>
<comment type="caution">
    <text evidence="2">The sequence shown here is derived from an EMBL/GenBank/DDBJ whole genome shotgun (WGS) entry which is preliminary data.</text>
</comment>
<dbReference type="Pfam" id="PF04860">
    <property type="entry name" value="Phage_portal"/>
    <property type="match status" value="1"/>
</dbReference>
<protein>
    <submittedName>
        <fullName evidence="2">Phage portal protein</fullName>
    </submittedName>
</protein>
<dbReference type="RefSeq" id="WP_301137120.1">
    <property type="nucleotide sequence ID" value="NZ_JAUHTQ010000003.1"/>
</dbReference>
<dbReference type="InterPro" id="IPR006427">
    <property type="entry name" value="Portal_HK97"/>
</dbReference>
<dbReference type="InterPro" id="IPR006944">
    <property type="entry name" value="Phage/GTA_portal"/>
</dbReference>